<comment type="caution">
    <text evidence="1">The sequence shown here is derived from an EMBL/GenBank/DDBJ whole genome shotgun (WGS) entry which is preliminary data.</text>
</comment>
<evidence type="ECO:0000313" key="1">
    <source>
        <dbReference type="EMBL" id="PIC39388.1"/>
    </source>
</evidence>
<keyword evidence="2" id="KW-1185">Reference proteome</keyword>
<dbReference type="EMBL" id="PDUG01000003">
    <property type="protein sequence ID" value="PIC39388.1"/>
    <property type="molecule type" value="Genomic_DNA"/>
</dbReference>
<organism evidence="1 2">
    <name type="scientific">Caenorhabditis nigoni</name>
    <dbReference type="NCBI Taxonomy" id="1611254"/>
    <lineage>
        <taxon>Eukaryota</taxon>
        <taxon>Metazoa</taxon>
        <taxon>Ecdysozoa</taxon>
        <taxon>Nematoda</taxon>
        <taxon>Chromadorea</taxon>
        <taxon>Rhabditida</taxon>
        <taxon>Rhabditina</taxon>
        <taxon>Rhabditomorpha</taxon>
        <taxon>Rhabditoidea</taxon>
        <taxon>Rhabditidae</taxon>
        <taxon>Peloderinae</taxon>
        <taxon>Caenorhabditis</taxon>
    </lineage>
</organism>
<sequence>MEINFNTHGEHCQVPYTFKEDVPYGPIYIPITISEEQQDFSKAYKEYRDKKTDDLCSKCRQISLPGFENLHIIVSVEKQDNSSPTPWLIRSDVRRSLQASVLHPADYRWLKIQDMGSR</sequence>
<gene>
    <name evidence="1" type="primary">Cnig_chr_III.g11091</name>
    <name evidence="1" type="ORF">B9Z55_011091</name>
</gene>
<protein>
    <submittedName>
        <fullName evidence="1">Uncharacterized protein</fullName>
    </submittedName>
</protein>
<name>A0A2G5UIM0_9PELO</name>
<reference evidence="2" key="1">
    <citation type="submission" date="2017-10" db="EMBL/GenBank/DDBJ databases">
        <title>Rapid genome shrinkage in a self-fertile nematode reveals novel sperm competition proteins.</title>
        <authorList>
            <person name="Yin D."/>
            <person name="Schwarz E.M."/>
            <person name="Thomas C.G."/>
            <person name="Felde R.L."/>
            <person name="Korf I.F."/>
            <person name="Cutter A.D."/>
            <person name="Schartner C.M."/>
            <person name="Ralston E.J."/>
            <person name="Meyer B.J."/>
            <person name="Haag E.S."/>
        </authorList>
    </citation>
    <scope>NUCLEOTIDE SEQUENCE [LARGE SCALE GENOMIC DNA]</scope>
    <source>
        <strain evidence="2">JU1422</strain>
    </source>
</reference>
<accession>A0A2G5UIM0</accession>
<proteinExistence type="predicted"/>
<dbReference type="AlphaFoldDB" id="A0A2G5UIM0"/>
<dbReference type="Proteomes" id="UP000230233">
    <property type="component" value="Chromosome III"/>
</dbReference>
<evidence type="ECO:0000313" key="2">
    <source>
        <dbReference type="Proteomes" id="UP000230233"/>
    </source>
</evidence>